<feature type="transmembrane region" description="Helical" evidence="1">
    <location>
        <begin position="70"/>
        <end position="94"/>
    </location>
</feature>
<evidence type="ECO:0000256" key="1">
    <source>
        <dbReference type="SAM" id="Phobius"/>
    </source>
</evidence>
<reference evidence="2" key="1">
    <citation type="journal article" date="2021" name="Proc. Natl. Acad. Sci. U.S.A.">
        <title>A Catalog of Tens of Thousands of Viruses from Human Metagenomes Reveals Hidden Associations with Chronic Diseases.</title>
        <authorList>
            <person name="Tisza M.J."/>
            <person name="Buck C.B."/>
        </authorList>
    </citation>
    <scope>NUCLEOTIDE SEQUENCE</scope>
    <source>
        <strain evidence="2">CtpnN3</strain>
    </source>
</reference>
<keyword evidence="1" id="KW-0472">Membrane</keyword>
<dbReference type="EMBL" id="BK015632">
    <property type="protein sequence ID" value="DAE16889.1"/>
    <property type="molecule type" value="Genomic_DNA"/>
</dbReference>
<accession>A0A8S5QDK9</accession>
<feature type="transmembrane region" description="Helical" evidence="1">
    <location>
        <begin position="12"/>
        <end position="28"/>
    </location>
</feature>
<name>A0A8S5QDK9_9CAUD</name>
<sequence>MEYLVNFIAEHWFEIVLSIGTVWFGYVFQEWRKKRKVQLEREARELANLHANLKKGDNIQRGIYILQNTIQLAVSCVYETVWCAAWTVIFFVIIRTENTFIIYLVVLNIGLCGVRFFLAKRDLVSAGKNAFVSFYKNKIEEENPVIKEKD</sequence>
<protein>
    <submittedName>
        <fullName evidence="2">Uncharacterized protein</fullName>
    </submittedName>
</protein>
<keyword evidence="1" id="KW-1133">Transmembrane helix</keyword>
<keyword evidence="1" id="KW-0812">Transmembrane</keyword>
<evidence type="ECO:0000313" key="2">
    <source>
        <dbReference type="EMBL" id="DAE16889.1"/>
    </source>
</evidence>
<organism evidence="2">
    <name type="scientific">Siphoviridae sp. ctpnN3</name>
    <dbReference type="NCBI Taxonomy" id="2825677"/>
    <lineage>
        <taxon>Viruses</taxon>
        <taxon>Duplodnaviria</taxon>
        <taxon>Heunggongvirae</taxon>
        <taxon>Uroviricota</taxon>
        <taxon>Caudoviricetes</taxon>
    </lineage>
</organism>
<proteinExistence type="predicted"/>
<feature type="transmembrane region" description="Helical" evidence="1">
    <location>
        <begin position="100"/>
        <end position="118"/>
    </location>
</feature>